<sequence>MTANISKGGSSSEEEFHSAAEIESNSDIVELALEEKEEEEEEDDDEYQSSDDEAPEEEDVNAGKNNAEVQERELEKLEAEKKKNLKERRRTQDLKFKEQKQNKTQRKKLEVPDLLPQELLENLDSEEEQEKTDQQSPKNKHTTFKDDYEDEDEFSGDDQNLAQQLKKTKLKLARQMKKQHKTIGSINVKLLKSKNKTKLPPAAVRGKQGTIDMRGKWLKRRSLAKKLKN</sequence>
<reference evidence="2 3" key="1">
    <citation type="journal article" date="2023" name="Elife">
        <title>Identification of key yeast species and microbe-microbe interactions impacting larval growth of Drosophila in the wild.</title>
        <authorList>
            <person name="Mure A."/>
            <person name="Sugiura Y."/>
            <person name="Maeda R."/>
            <person name="Honda K."/>
            <person name="Sakurai N."/>
            <person name="Takahashi Y."/>
            <person name="Watada M."/>
            <person name="Katoh T."/>
            <person name="Gotoh A."/>
            <person name="Gotoh Y."/>
            <person name="Taniguchi I."/>
            <person name="Nakamura K."/>
            <person name="Hayashi T."/>
            <person name="Katayama T."/>
            <person name="Uemura T."/>
            <person name="Hattori Y."/>
        </authorList>
    </citation>
    <scope>NUCLEOTIDE SEQUENCE [LARGE SCALE GENOMIC DNA]</scope>
    <source>
        <strain evidence="2 3">SC-9</strain>
    </source>
</reference>
<feature type="compositionally biased region" description="Basic and acidic residues" evidence="1">
    <location>
        <begin position="69"/>
        <end position="82"/>
    </location>
</feature>
<evidence type="ECO:0000256" key="1">
    <source>
        <dbReference type="SAM" id="MobiDB-lite"/>
    </source>
</evidence>
<gene>
    <name evidence="2" type="ORF">DASC09_000760</name>
</gene>
<feature type="compositionally biased region" description="Acidic residues" evidence="1">
    <location>
        <begin position="147"/>
        <end position="156"/>
    </location>
</feature>
<dbReference type="Proteomes" id="UP001360560">
    <property type="component" value="Unassembled WGS sequence"/>
</dbReference>
<name>A0AAV5QDA6_9ASCO</name>
<feature type="region of interest" description="Disordered" evidence="1">
    <location>
        <begin position="1"/>
        <end position="159"/>
    </location>
</feature>
<dbReference type="RefSeq" id="XP_064849751.1">
    <property type="nucleotide sequence ID" value="XM_064993679.1"/>
</dbReference>
<feature type="compositionally biased region" description="Acidic residues" evidence="1">
    <location>
        <begin position="121"/>
        <end position="130"/>
    </location>
</feature>
<dbReference type="GeneID" id="90070730"/>
<accession>A0AAV5QDA6</accession>
<dbReference type="Pfam" id="PF08297">
    <property type="entry name" value="U3_snoRNA_assoc"/>
    <property type="match status" value="1"/>
</dbReference>
<dbReference type="EMBL" id="BTFZ01000001">
    <property type="protein sequence ID" value="GMM32751.1"/>
    <property type="molecule type" value="Genomic_DNA"/>
</dbReference>
<feature type="compositionally biased region" description="Acidic residues" evidence="1">
    <location>
        <begin position="35"/>
        <end position="60"/>
    </location>
</feature>
<dbReference type="AlphaFoldDB" id="A0AAV5QDA6"/>
<dbReference type="InterPro" id="IPR013268">
    <property type="entry name" value="UTP16"/>
</dbReference>
<evidence type="ECO:0000313" key="2">
    <source>
        <dbReference type="EMBL" id="GMM32751.1"/>
    </source>
</evidence>
<feature type="compositionally biased region" description="Basic and acidic residues" evidence="1">
    <location>
        <begin position="90"/>
        <end position="111"/>
    </location>
</feature>
<comment type="caution">
    <text evidence="2">The sequence shown here is derived from an EMBL/GenBank/DDBJ whole genome shotgun (WGS) entry which is preliminary data.</text>
</comment>
<keyword evidence="3" id="KW-1185">Reference proteome</keyword>
<dbReference type="GO" id="GO:0030515">
    <property type="term" value="F:snoRNA binding"/>
    <property type="evidence" value="ECO:0007669"/>
    <property type="project" value="InterPro"/>
</dbReference>
<evidence type="ECO:0000313" key="3">
    <source>
        <dbReference type="Proteomes" id="UP001360560"/>
    </source>
</evidence>
<protein>
    <submittedName>
        <fullName evidence="2">Bud21 protein</fullName>
    </submittedName>
</protein>
<organism evidence="2 3">
    <name type="scientific">Saccharomycopsis crataegensis</name>
    <dbReference type="NCBI Taxonomy" id="43959"/>
    <lineage>
        <taxon>Eukaryota</taxon>
        <taxon>Fungi</taxon>
        <taxon>Dikarya</taxon>
        <taxon>Ascomycota</taxon>
        <taxon>Saccharomycotina</taxon>
        <taxon>Saccharomycetes</taxon>
        <taxon>Saccharomycopsidaceae</taxon>
        <taxon>Saccharomycopsis</taxon>
    </lineage>
</organism>
<dbReference type="GO" id="GO:0006364">
    <property type="term" value="P:rRNA processing"/>
    <property type="evidence" value="ECO:0007669"/>
    <property type="project" value="InterPro"/>
</dbReference>
<proteinExistence type="predicted"/>